<dbReference type="PANTHER" id="PTHR34698:SF2">
    <property type="entry name" value="5-OXOPROLINASE SUBUNIT B"/>
    <property type="match status" value="1"/>
</dbReference>
<accession>A0A3N1P1C0</accession>
<evidence type="ECO:0000259" key="4">
    <source>
        <dbReference type="SMART" id="SM00796"/>
    </source>
</evidence>
<dbReference type="SMART" id="SM00796">
    <property type="entry name" value="AHS1"/>
    <property type="match status" value="1"/>
</dbReference>
<name>A0A3N1P1C0_9GAMM</name>
<dbReference type="Pfam" id="PF02682">
    <property type="entry name" value="CT_C_D"/>
    <property type="match status" value="1"/>
</dbReference>
<dbReference type="PANTHER" id="PTHR34698">
    <property type="entry name" value="5-OXOPROLINASE SUBUNIT B"/>
    <property type="match status" value="1"/>
</dbReference>
<dbReference type="OrthoDB" id="9778567at2"/>
<evidence type="ECO:0000256" key="2">
    <source>
        <dbReference type="ARBA" id="ARBA00022801"/>
    </source>
</evidence>
<reference evidence="5 6" key="1">
    <citation type="submission" date="2018-11" db="EMBL/GenBank/DDBJ databases">
        <title>Genomic Encyclopedia of Type Strains, Phase IV (KMG-IV): sequencing the most valuable type-strain genomes for metagenomic binning, comparative biology and taxonomic classification.</title>
        <authorList>
            <person name="Goeker M."/>
        </authorList>
    </citation>
    <scope>NUCLEOTIDE SEQUENCE [LARGE SCALE GENOMIC DNA]</scope>
    <source>
        <strain evidence="5 6">DSM 16974</strain>
    </source>
</reference>
<dbReference type="GO" id="GO:0016787">
    <property type="term" value="F:hydrolase activity"/>
    <property type="evidence" value="ECO:0007669"/>
    <property type="project" value="UniProtKB-KW"/>
</dbReference>
<dbReference type="InterPro" id="IPR029000">
    <property type="entry name" value="Cyclophilin-like_dom_sf"/>
</dbReference>
<dbReference type="AlphaFoldDB" id="A0A3N1P1C0"/>
<proteinExistence type="predicted"/>
<dbReference type="NCBIfam" id="TIGR00370">
    <property type="entry name" value="5-oxoprolinase subunit PxpB"/>
    <property type="match status" value="1"/>
</dbReference>
<dbReference type="RefSeq" id="WP_123638405.1">
    <property type="nucleotide sequence ID" value="NZ_RJUK01000001.1"/>
</dbReference>
<dbReference type="SUPFAM" id="SSF160467">
    <property type="entry name" value="PH0987 N-terminal domain-like"/>
    <property type="match status" value="1"/>
</dbReference>
<comment type="caution">
    <text evidence="5">The sequence shown here is derived from an EMBL/GenBank/DDBJ whole genome shotgun (WGS) entry which is preliminary data.</text>
</comment>
<dbReference type="InterPro" id="IPR003833">
    <property type="entry name" value="CT_C_D"/>
</dbReference>
<keyword evidence="3" id="KW-0067">ATP-binding</keyword>
<evidence type="ECO:0000313" key="5">
    <source>
        <dbReference type="EMBL" id="ROQ21398.1"/>
    </source>
</evidence>
<gene>
    <name evidence="5" type="ORF">EDC38_2022</name>
</gene>
<dbReference type="SUPFAM" id="SSF50891">
    <property type="entry name" value="Cyclophilin-like"/>
    <property type="match status" value="1"/>
</dbReference>
<dbReference type="Gene3D" id="2.40.100.10">
    <property type="entry name" value="Cyclophilin-like"/>
    <property type="match status" value="1"/>
</dbReference>
<keyword evidence="2" id="KW-0378">Hydrolase</keyword>
<sequence>MADWTLEPAGADGLLLRFGDRIDPALVPKIRAATDCLASRLTGRVRDLVPSYTTLLVGFDPRYESFDSLAPLIESLLSELPTAPSQVGHLVEIPVYYHPSVGPDLERVAAFHRITIDEAVRRHTAREYTVYTIGFAPGFAYLGEVADELATPRLDSPRKSVPVGSVALADRQTAVYPVSTPGGWNLLGRTALKMFDSDRDNLCPVAPGDRVRFVSISRDEFLAQGGWLDD</sequence>
<evidence type="ECO:0000256" key="3">
    <source>
        <dbReference type="ARBA" id="ARBA00022840"/>
    </source>
</evidence>
<dbReference type="InterPro" id="IPR010016">
    <property type="entry name" value="PxpB"/>
</dbReference>
<evidence type="ECO:0000256" key="1">
    <source>
        <dbReference type="ARBA" id="ARBA00022741"/>
    </source>
</evidence>
<keyword evidence="1" id="KW-0547">Nucleotide-binding</keyword>
<dbReference type="Gene3D" id="3.30.1360.40">
    <property type="match status" value="1"/>
</dbReference>
<keyword evidence="6" id="KW-1185">Reference proteome</keyword>
<dbReference type="EMBL" id="RJUK01000001">
    <property type="protein sequence ID" value="ROQ21398.1"/>
    <property type="molecule type" value="Genomic_DNA"/>
</dbReference>
<feature type="domain" description="Carboxyltransferase" evidence="4">
    <location>
        <begin position="4"/>
        <end position="205"/>
    </location>
</feature>
<evidence type="ECO:0000313" key="6">
    <source>
        <dbReference type="Proteomes" id="UP000273643"/>
    </source>
</evidence>
<dbReference type="Proteomes" id="UP000273643">
    <property type="component" value="Unassembled WGS sequence"/>
</dbReference>
<dbReference type="GO" id="GO:0005524">
    <property type="term" value="F:ATP binding"/>
    <property type="evidence" value="ECO:0007669"/>
    <property type="project" value="UniProtKB-KW"/>
</dbReference>
<protein>
    <submittedName>
        <fullName evidence="5">KipI family sensor histidine kinase inhibitor</fullName>
    </submittedName>
</protein>
<organism evidence="5 6">
    <name type="scientific">Marinimicrobium koreense</name>
    <dbReference type="NCBI Taxonomy" id="306545"/>
    <lineage>
        <taxon>Bacteria</taxon>
        <taxon>Pseudomonadati</taxon>
        <taxon>Pseudomonadota</taxon>
        <taxon>Gammaproteobacteria</taxon>
        <taxon>Cellvibrionales</taxon>
        <taxon>Cellvibrionaceae</taxon>
        <taxon>Marinimicrobium</taxon>
    </lineage>
</organism>